<dbReference type="Proteomes" id="UP000292274">
    <property type="component" value="Unassembled WGS sequence"/>
</dbReference>
<evidence type="ECO:0000313" key="2">
    <source>
        <dbReference type="EMBL" id="TCB99657.1"/>
    </source>
</evidence>
<dbReference type="EMBL" id="SJJR01000002">
    <property type="protein sequence ID" value="TCB99657.1"/>
    <property type="molecule type" value="Genomic_DNA"/>
</dbReference>
<name>A0A4R0GRQ3_9ACTN</name>
<dbReference type="AlphaFoldDB" id="A0A4R0GRQ3"/>
<dbReference type="OrthoDB" id="8428173at2"/>
<evidence type="ECO:0000259" key="1">
    <source>
        <dbReference type="Pfam" id="PF04738"/>
    </source>
</evidence>
<gene>
    <name evidence="2" type="ORF">E0H26_03615</name>
</gene>
<keyword evidence="3" id="KW-1185">Reference proteome</keyword>
<dbReference type="RefSeq" id="WP_131300783.1">
    <property type="nucleotide sequence ID" value="NZ_SJJR01000002.1"/>
</dbReference>
<organism evidence="2 3">
    <name type="scientific">Micromonospora zingiberis</name>
    <dbReference type="NCBI Taxonomy" id="2053011"/>
    <lineage>
        <taxon>Bacteria</taxon>
        <taxon>Bacillati</taxon>
        <taxon>Actinomycetota</taxon>
        <taxon>Actinomycetes</taxon>
        <taxon>Micromonosporales</taxon>
        <taxon>Micromonosporaceae</taxon>
        <taxon>Micromonospora</taxon>
    </lineage>
</organism>
<accession>A0A4R0GRQ3</accession>
<feature type="domain" description="Lantibiotic dehydratase N-terminal" evidence="1">
    <location>
        <begin position="127"/>
        <end position="778"/>
    </location>
</feature>
<reference evidence="2 3" key="1">
    <citation type="submission" date="2019-02" db="EMBL/GenBank/DDBJ databases">
        <title>Jishengella sp. nov., isolated from a root of Zingiber montanum.</title>
        <authorList>
            <person name="Kuncharoen N."/>
            <person name="Kudo T."/>
            <person name="Masahiro Y."/>
            <person name="Ohkuma M."/>
            <person name="Tanasupawat S."/>
        </authorList>
    </citation>
    <scope>NUCLEOTIDE SEQUENCE [LARGE SCALE GENOMIC DNA]</scope>
    <source>
        <strain evidence="2 3">PLAI 1-1</strain>
    </source>
</reference>
<dbReference type="Pfam" id="PF04738">
    <property type="entry name" value="Lant_dehydr_N"/>
    <property type="match status" value="1"/>
</dbReference>
<dbReference type="InterPro" id="IPR006827">
    <property type="entry name" value="Lant_deHydtase_N"/>
</dbReference>
<sequence length="836" mass="91615">MTPRQDAASWTALPVVMVRQAGFPVDLLEPLADSTVTSRMVRLRTAEATARRAAGELRDQLRAAGGPVSATVAARIGMLAPVPDSVAGSRRYREAVAQLQGEWREFAELHRAWLAQGRRSVVDAFRADPALREVLLLSNDAHYPRFARWLAEPDVDPTSRTYRRMADLLCRYLQRVTAKNDTTAHFGPISVALLGTEPGLHWSDRKAGRRVDFFTHWAAEALGRRFASQAPLRDQVRPRRSPLALLDGRRLRQYAPTTSSGLISDWRFDQTDDVVLDPEQTWLLGRCDGERTLAELRAEWPGGDLDGVLADLAARGHLVAHFEIPVGEPDPLAALRAALPSPATSPAASSAHGLLDTFGKLLAEFGAAEYGRRAPVLEQMKLAFTEATGAPAHRGEGRIYADRSLVYEECHSRAADFTFGPDLARLLTEDLVPAYQIALAGSRARMLAERALLAEWVSGRFGAGRDVALPDFYAAHVEDRALLAERSRPVDEQVAQLERHLVGTLLADADLDARAVEVPAERLAALVAGLPTVPSAVCNPDIMLAASSADAVADGDYQVVVGECHAVRELLAHSSLSPLLAERAPELADLVHAAYGGLLDSDEVLCDLVRSHPNKTAVQLRFPCPDIEITGRSAKPRSQVIQPDQLYLRAADGQIDLYARGVPHRLRLLTTPAGGRSIRRDPLTPFSFPRHFGGIGIPSALPHVPRITSGRLVLRRESWRVPADQLWRPTAVAGISGDPAEFRAVQDLRERLGLPRHVFARLPGEPKPIYLDLDSAMLVRQVCRIARQTDGVVELSEMLPGPSQLWLHLDGQRYTTELRYAVFSGSLRTTENGDRS</sequence>
<proteinExistence type="predicted"/>
<comment type="caution">
    <text evidence="2">The sequence shown here is derived from an EMBL/GenBank/DDBJ whole genome shotgun (WGS) entry which is preliminary data.</text>
</comment>
<evidence type="ECO:0000313" key="3">
    <source>
        <dbReference type="Proteomes" id="UP000292274"/>
    </source>
</evidence>
<protein>
    <recommendedName>
        <fullName evidence="1">Lantibiotic dehydratase N-terminal domain-containing protein</fullName>
    </recommendedName>
</protein>